<organism evidence="2 3">
    <name type="scientific">Amblyomma americanum</name>
    <name type="common">Lone star tick</name>
    <dbReference type="NCBI Taxonomy" id="6943"/>
    <lineage>
        <taxon>Eukaryota</taxon>
        <taxon>Metazoa</taxon>
        <taxon>Ecdysozoa</taxon>
        <taxon>Arthropoda</taxon>
        <taxon>Chelicerata</taxon>
        <taxon>Arachnida</taxon>
        <taxon>Acari</taxon>
        <taxon>Parasitiformes</taxon>
        <taxon>Ixodida</taxon>
        <taxon>Ixodoidea</taxon>
        <taxon>Ixodidae</taxon>
        <taxon>Amblyomminae</taxon>
        <taxon>Amblyomma</taxon>
    </lineage>
</organism>
<proteinExistence type="predicted"/>
<dbReference type="EMBL" id="JARKHS020017992">
    <property type="protein sequence ID" value="KAK8772659.1"/>
    <property type="molecule type" value="Genomic_DNA"/>
</dbReference>
<keyword evidence="1" id="KW-1133">Transmembrane helix</keyword>
<evidence type="ECO:0000256" key="1">
    <source>
        <dbReference type="SAM" id="Phobius"/>
    </source>
</evidence>
<dbReference type="AlphaFoldDB" id="A0AAQ4ED08"/>
<comment type="caution">
    <text evidence="2">The sequence shown here is derived from an EMBL/GenBank/DDBJ whole genome shotgun (WGS) entry which is preliminary data.</text>
</comment>
<dbReference type="Proteomes" id="UP001321473">
    <property type="component" value="Unassembled WGS sequence"/>
</dbReference>
<gene>
    <name evidence="2" type="ORF">V5799_024097</name>
</gene>
<reference evidence="2 3" key="1">
    <citation type="journal article" date="2023" name="Arcadia Sci">
        <title>De novo assembly of a long-read Amblyomma americanum tick genome.</title>
        <authorList>
            <person name="Chou S."/>
            <person name="Poskanzer K.E."/>
            <person name="Rollins M."/>
            <person name="Thuy-Boun P.S."/>
        </authorList>
    </citation>
    <scope>NUCLEOTIDE SEQUENCE [LARGE SCALE GENOMIC DNA]</scope>
    <source>
        <strain evidence="2">F_SG_1</strain>
        <tissue evidence="2">Salivary glands</tissue>
    </source>
</reference>
<evidence type="ECO:0000313" key="3">
    <source>
        <dbReference type="Proteomes" id="UP001321473"/>
    </source>
</evidence>
<protein>
    <submittedName>
        <fullName evidence="2">Uncharacterized protein</fullName>
    </submittedName>
</protein>
<keyword evidence="3" id="KW-1185">Reference proteome</keyword>
<accession>A0AAQ4ED08</accession>
<keyword evidence="1" id="KW-0812">Transmembrane</keyword>
<name>A0AAQ4ED08_AMBAM</name>
<sequence>MTMDRRLLEWSHDVDKLHSHGALHQYLRRCAEVLGGTGQSYSLMIANVLEAHENISDIVQEHWQLFCIPRYDNLSDAELRRAVNGHLPDDSQLWPEDEIVNLQPTLFDVLDRFHLTPDENRERFKLFLGAYLVWTVAPLVTSQLAVAMLGDMGYRDSPVSFMSRKCFSSVSFVLPLVAWKLQTNSVQSKHLLWSVFQVVKAALLKALGSYREAIAVRANHVASRLLVNAFNMSATWATVDNIYAFLDMGGPDSISYFHMFSSPNGVVTGRRCRHVSRDTVTLYKQSLRKPRHTMFYVPGVAREPIYRLLVTREVTVPNHWTALALTGSTHSLPVMAAVLGMGQVAQMLALLNFVFFYDEQFTQTYCNVALPSVPAFGSTFQCNESHRMKTNFTWQKVDDDINVDDS</sequence>
<evidence type="ECO:0000313" key="2">
    <source>
        <dbReference type="EMBL" id="KAK8772659.1"/>
    </source>
</evidence>
<feature type="transmembrane region" description="Helical" evidence="1">
    <location>
        <begin position="334"/>
        <end position="357"/>
    </location>
</feature>
<keyword evidence="1" id="KW-0472">Membrane</keyword>